<dbReference type="GeneID" id="110244981"/>
<dbReference type="OrthoDB" id="6159439at2759"/>
<organism evidence="11 12">
    <name type="scientific">Exaiptasia diaphana</name>
    <name type="common">Tropical sea anemone</name>
    <name type="synonym">Aiptasia pulchella</name>
    <dbReference type="NCBI Taxonomy" id="2652724"/>
    <lineage>
        <taxon>Eukaryota</taxon>
        <taxon>Metazoa</taxon>
        <taxon>Cnidaria</taxon>
        <taxon>Anthozoa</taxon>
        <taxon>Hexacorallia</taxon>
        <taxon>Actiniaria</taxon>
        <taxon>Aiptasiidae</taxon>
        <taxon>Exaiptasia</taxon>
    </lineage>
</organism>
<keyword evidence="12" id="KW-1185">Reference proteome</keyword>
<keyword evidence="3" id="KW-0217">Developmental protein</keyword>
<evidence type="ECO:0000256" key="9">
    <source>
        <dbReference type="SAM" id="MobiDB-lite"/>
    </source>
</evidence>
<evidence type="ECO:0000256" key="4">
    <source>
        <dbReference type="ARBA" id="ARBA00023125"/>
    </source>
</evidence>
<sequence length="244" mass="28395">MSSFSVRNILNLKEPRMQANNTSNAMNLSVYQTDNASFEPRSKLDMGLHLAHKTQDISSQAHPERIKDSSGELIRQREKDETQEVPKKRKRRILFTKAQIYELERRFRYQRYLSAPEREQLGRMINLTPTQVKIWFQNHRYKHKKLATECGEYKEPSRSIFPRTVPVPVLIRDGQPYHSDYNTSQPFYNQCSSAAPSYADYNGYSNNMGYANTLQPNQNTNGYSHLSVSSSCMQAAYSPYCKTW</sequence>
<dbReference type="SMART" id="SM00389">
    <property type="entry name" value="HOX"/>
    <property type="match status" value="1"/>
</dbReference>
<keyword evidence="6 7" id="KW-0539">Nucleus</keyword>
<dbReference type="Proteomes" id="UP000887567">
    <property type="component" value="Unplaced"/>
</dbReference>
<keyword evidence="5 7" id="KW-0371">Homeobox</keyword>
<evidence type="ECO:0000256" key="8">
    <source>
        <dbReference type="RuleBase" id="RU000682"/>
    </source>
</evidence>
<dbReference type="GO" id="GO:0000981">
    <property type="term" value="F:DNA-binding transcription factor activity, RNA polymerase II-specific"/>
    <property type="evidence" value="ECO:0007669"/>
    <property type="project" value="TreeGrafter"/>
</dbReference>
<dbReference type="KEGG" id="epa:110244981"/>
<comment type="similarity">
    <text evidence="2">Belongs to the NK-2 homeobox family.</text>
</comment>
<dbReference type="InterPro" id="IPR009057">
    <property type="entry name" value="Homeodomain-like_sf"/>
</dbReference>
<dbReference type="GO" id="GO:0030154">
    <property type="term" value="P:cell differentiation"/>
    <property type="evidence" value="ECO:0007669"/>
    <property type="project" value="TreeGrafter"/>
</dbReference>
<evidence type="ECO:0000256" key="5">
    <source>
        <dbReference type="ARBA" id="ARBA00023155"/>
    </source>
</evidence>
<dbReference type="FunFam" id="1.10.10.60:FF:000101">
    <property type="entry name" value="NK2 homeobox 8"/>
    <property type="match status" value="1"/>
</dbReference>
<dbReference type="InterPro" id="IPR020479">
    <property type="entry name" value="HD_metazoa"/>
</dbReference>
<comment type="subcellular location">
    <subcellularLocation>
        <location evidence="1 7 8">Nucleus</location>
    </subcellularLocation>
</comment>
<feature type="region of interest" description="Disordered" evidence="9">
    <location>
        <begin position="53"/>
        <end position="87"/>
    </location>
</feature>
<dbReference type="PANTHER" id="PTHR24340">
    <property type="entry name" value="HOMEOBOX PROTEIN NKX"/>
    <property type="match status" value="1"/>
</dbReference>
<reference evidence="11" key="1">
    <citation type="submission" date="2022-11" db="UniProtKB">
        <authorList>
            <consortium name="EnsemblMetazoa"/>
        </authorList>
    </citation>
    <scope>IDENTIFICATION</scope>
</reference>
<evidence type="ECO:0000313" key="12">
    <source>
        <dbReference type="Proteomes" id="UP000887567"/>
    </source>
</evidence>
<evidence type="ECO:0000256" key="3">
    <source>
        <dbReference type="ARBA" id="ARBA00022473"/>
    </source>
</evidence>
<dbReference type="EnsemblMetazoa" id="XM_021051225.2">
    <property type="protein sequence ID" value="XP_020906884.1"/>
    <property type="gene ID" value="LOC110244981"/>
</dbReference>
<evidence type="ECO:0000259" key="10">
    <source>
        <dbReference type="PROSITE" id="PS50071"/>
    </source>
</evidence>
<protein>
    <recommendedName>
        <fullName evidence="10">Homeobox domain-containing protein</fullName>
    </recommendedName>
</protein>
<dbReference type="InterPro" id="IPR001356">
    <property type="entry name" value="HD"/>
</dbReference>
<dbReference type="RefSeq" id="XP_020906884.1">
    <property type="nucleotide sequence ID" value="XM_021051225.2"/>
</dbReference>
<feature type="DNA-binding region" description="Homeobox" evidence="7">
    <location>
        <begin position="88"/>
        <end position="147"/>
    </location>
</feature>
<dbReference type="PROSITE" id="PS50071">
    <property type="entry name" value="HOMEOBOX_2"/>
    <property type="match status" value="1"/>
</dbReference>
<feature type="domain" description="Homeobox" evidence="10">
    <location>
        <begin position="86"/>
        <end position="146"/>
    </location>
</feature>
<dbReference type="CDD" id="cd00086">
    <property type="entry name" value="homeodomain"/>
    <property type="match status" value="1"/>
</dbReference>
<evidence type="ECO:0000256" key="7">
    <source>
        <dbReference type="PROSITE-ProRule" id="PRU00108"/>
    </source>
</evidence>
<dbReference type="SUPFAM" id="SSF46689">
    <property type="entry name" value="Homeodomain-like"/>
    <property type="match status" value="1"/>
</dbReference>
<feature type="compositionally biased region" description="Basic and acidic residues" evidence="9">
    <location>
        <begin position="62"/>
        <end position="86"/>
    </location>
</feature>
<dbReference type="Pfam" id="PF00046">
    <property type="entry name" value="Homeodomain"/>
    <property type="match status" value="1"/>
</dbReference>
<evidence type="ECO:0000256" key="1">
    <source>
        <dbReference type="ARBA" id="ARBA00004123"/>
    </source>
</evidence>
<dbReference type="PANTHER" id="PTHR24340:SF82">
    <property type="entry name" value="HOMEOBOX PROTEIN VND"/>
    <property type="match status" value="1"/>
</dbReference>
<keyword evidence="4 7" id="KW-0238">DNA-binding</keyword>
<dbReference type="PRINTS" id="PR00024">
    <property type="entry name" value="HOMEOBOX"/>
</dbReference>
<dbReference type="GO" id="GO:0000978">
    <property type="term" value="F:RNA polymerase II cis-regulatory region sequence-specific DNA binding"/>
    <property type="evidence" value="ECO:0007669"/>
    <property type="project" value="TreeGrafter"/>
</dbReference>
<dbReference type="Gene3D" id="1.10.10.60">
    <property type="entry name" value="Homeodomain-like"/>
    <property type="match status" value="1"/>
</dbReference>
<dbReference type="InterPro" id="IPR050394">
    <property type="entry name" value="Homeobox_NK-like"/>
</dbReference>
<dbReference type="AlphaFoldDB" id="A0A913XNI9"/>
<evidence type="ECO:0000313" key="11">
    <source>
        <dbReference type="EnsemblMetazoa" id="XP_020906884.1"/>
    </source>
</evidence>
<proteinExistence type="inferred from homology"/>
<evidence type="ECO:0000256" key="6">
    <source>
        <dbReference type="ARBA" id="ARBA00023242"/>
    </source>
</evidence>
<accession>A0A913XNI9</accession>
<dbReference type="OMA" id="PRVPNIC"/>
<evidence type="ECO:0000256" key="2">
    <source>
        <dbReference type="ARBA" id="ARBA00005661"/>
    </source>
</evidence>
<name>A0A913XNI9_EXADI</name>
<dbReference type="GO" id="GO:0005634">
    <property type="term" value="C:nucleus"/>
    <property type="evidence" value="ECO:0007669"/>
    <property type="project" value="UniProtKB-SubCell"/>
</dbReference>